<keyword evidence="3" id="KW-1185">Reference proteome</keyword>
<comment type="caution">
    <text evidence="2">The sequence shown here is derived from an EMBL/GenBank/DDBJ whole genome shotgun (WGS) entry which is preliminary data.</text>
</comment>
<evidence type="ECO:0000259" key="1">
    <source>
        <dbReference type="Pfam" id="PF13577"/>
    </source>
</evidence>
<dbReference type="Pfam" id="PF13577">
    <property type="entry name" value="SnoaL_4"/>
    <property type="match status" value="1"/>
</dbReference>
<gene>
    <name evidence="2" type="ORF">EDD35_0731</name>
</gene>
<protein>
    <submittedName>
        <fullName evidence="2">SnoaL-like protein</fullName>
    </submittedName>
</protein>
<dbReference type="EMBL" id="RKHY01000001">
    <property type="protein sequence ID" value="ROS38455.1"/>
    <property type="molecule type" value="Genomic_DNA"/>
</dbReference>
<evidence type="ECO:0000313" key="2">
    <source>
        <dbReference type="EMBL" id="ROS38455.1"/>
    </source>
</evidence>
<feature type="domain" description="SnoaL-like" evidence="1">
    <location>
        <begin position="11"/>
        <end position="127"/>
    </location>
</feature>
<dbReference type="InterPro" id="IPR032710">
    <property type="entry name" value="NTF2-like_dom_sf"/>
</dbReference>
<organism evidence="2 3">
    <name type="scientific">Amycolatopsis thermoflava</name>
    <dbReference type="NCBI Taxonomy" id="84480"/>
    <lineage>
        <taxon>Bacteria</taxon>
        <taxon>Bacillati</taxon>
        <taxon>Actinomycetota</taxon>
        <taxon>Actinomycetes</taxon>
        <taxon>Pseudonocardiales</taxon>
        <taxon>Pseudonocardiaceae</taxon>
        <taxon>Amycolatopsis</taxon>
        <taxon>Amycolatopsis methanolica group</taxon>
    </lineage>
</organism>
<reference evidence="2 3" key="1">
    <citation type="submission" date="2018-11" db="EMBL/GenBank/DDBJ databases">
        <title>Sequencing the genomes of 1000 actinobacteria strains.</title>
        <authorList>
            <person name="Klenk H.-P."/>
        </authorList>
    </citation>
    <scope>NUCLEOTIDE SEQUENCE [LARGE SCALE GENOMIC DNA]</scope>
    <source>
        <strain evidence="2 3">DSM 44348</strain>
    </source>
</reference>
<dbReference type="Gene3D" id="3.10.450.50">
    <property type="match status" value="1"/>
</dbReference>
<evidence type="ECO:0000313" key="3">
    <source>
        <dbReference type="Proteomes" id="UP000274843"/>
    </source>
</evidence>
<dbReference type="InterPro" id="IPR037401">
    <property type="entry name" value="SnoaL-like"/>
</dbReference>
<dbReference type="AlphaFoldDB" id="A0A3N2GRB9"/>
<accession>A0A3N2GRB9</accession>
<dbReference type="Proteomes" id="UP000274843">
    <property type="component" value="Unassembled WGS sequence"/>
</dbReference>
<proteinExistence type="predicted"/>
<name>A0A3N2GRB9_9PSEU</name>
<dbReference type="SUPFAM" id="SSF54427">
    <property type="entry name" value="NTF2-like"/>
    <property type="match status" value="1"/>
</dbReference>
<dbReference type="RefSeq" id="WP_167498965.1">
    <property type="nucleotide sequence ID" value="NZ_RKHY01000001.1"/>
</dbReference>
<dbReference type="GeneID" id="301849282"/>
<sequence length="153" mass="17476">MTGCELGSADLYGIQRTLDDYNRFHDERRSAEWVALFVPDARYIVHDRIYAGHDELWRFLAGRRGGAGKHINGVPLVTSLGEGLCAVEVDYVGYRRAEGAIVVGGTGRYYDRLRRDDDGRWRFVERRIEGVLRTDRDIVEPRTAVFAGRREEG</sequence>